<reference evidence="2 3" key="2">
    <citation type="submission" date="2016-03" db="EMBL/GenBank/DDBJ databases">
        <title>New uncultured bacterium of the family Gallionellaceae from acid mine drainage: description and reconstruction of genome based on metagenomic analysis of microbial community.</title>
        <authorList>
            <person name="Kadnikov V."/>
            <person name="Ivasenko D."/>
            <person name="Beletsky A."/>
            <person name="Mardanov A."/>
            <person name="Danilova E."/>
            <person name="Pimenov N."/>
            <person name="Karnachuk O."/>
            <person name="Ravin N."/>
        </authorList>
    </citation>
    <scope>NUCLEOTIDE SEQUENCE [LARGE SCALE GENOMIC DNA]</scope>
    <source>
        <strain evidence="2">ShG14-8</strain>
    </source>
</reference>
<evidence type="ECO:0000256" key="1">
    <source>
        <dbReference type="SAM" id="MobiDB-lite"/>
    </source>
</evidence>
<feature type="compositionally biased region" description="Basic and acidic residues" evidence="1">
    <location>
        <begin position="251"/>
        <end position="260"/>
    </location>
</feature>
<reference evidence="2 3" key="1">
    <citation type="submission" date="2016-02" db="EMBL/GenBank/DDBJ databases">
        <authorList>
            <person name="Wen L."/>
            <person name="He K."/>
            <person name="Yang H."/>
        </authorList>
    </citation>
    <scope>NUCLEOTIDE SEQUENCE [LARGE SCALE GENOMIC DNA]</scope>
    <source>
        <strain evidence="2">ShG14-8</strain>
    </source>
</reference>
<name>A0A139BR72_9PROT</name>
<gene>
    <name evidence="2" type="ORF">AWT59_2377</name>
</gene>
<feature type="region of interest" description="Disordered" evidence="1">
    <location>
        <begin position="251"/>
        <end position="272"/>
    </location>
</feature>
<dbReference type="EMBL" id="LSLI01000071">
    <property type="protein sequence ID" value="KXS31510.1"/>
    <property type="molecule type" value="Genomic_DNA"/>
</dbReference>
<organism evidence="2 3">
    <name type="scientific">Candidatus Gallionella acididurans</name>
    <dbReference type="NCBI Taxonomy" id="1796491"/>
    <lineage>
        <taxon>Bacteria</taxon>
        <taxon>Pseudomonadati</taxon>
        <taxon>Pseudomonadota</taxon>
        <taxon>Betaproteobacteria</taxon>
        <taxon>Nitrosomonadales</taxon>
        <taxon>Gallionellaceae</taxon>
        <taxon>Gallionella</taxon>
    </lineage>
</organism>
<sequence>MEITLNNSFNSQEMFLYESLSQFALQGNSENGPSSDVFKRIGKKNYAARYMKLTQQTLSDHIEERLVEYVAPALAGDINAAKYLSSGLSNEYRSVVTMAFWKAKAPAPAFAQLLEHVWVHDHRHLAAFAKSHRQLLSMFQYAEFQIPDSMPDTFRVWRGTCGVSNKLASKGISWTTDRDIACSFALRFVELYGRPLVLTKIVSKDSVMFCDNGSYESEIVLFDVTQATVDGTPSDWSERRDAKIAQRKAEKEEEMIRWKSEPPTSRPKPGPMPPIEYFIEKMRRDEIAYWEIRNILGIHP</sequence>
<dbReference type="Proteomes" id="UP000070578">
    <property type="component" value="Unassembled WGS sequence"/>
</dbReference>
<protein>
    <submittedName>
        <fullName evidence="2">Uncharacterized protein</fullName>
    </submittedName>
</protein>
<evidence type="ECO:0000313" key="3">
    <source>
        <dbReference type="Proteomes" id="UP000070578"/>
    </source>
</evidence>
<evidence type="ECO:0000313" key="2">
    <source>
        <dbReference type="EMBL" id="KXS31510.1"/>
    </source>
</evidence>
<comment type="caution">
    <text evidence="2">The sequence shown here is derived from an EMBL/GenBank/DDBJ whole genome shotgun (WGS) entry which is preliminary data.</text>
</comment>
<dbReference type="AlphaFoldDB" id="A0A139BR72"/>
<proteinExistence type="predicted"/>
<accession>A0A139BR72</accession>